<name>A0A2N0NHZ9_9GLOM</name>
<proteinExistence type="predicted"/>
<sequence>MTFLRELGKTGAKIPAIGLGCMGMSEFYGSADDFTQRHLRKYMESQIRYLENLQKRTQYHKEIFYQI</sequence>
<dbReference type="Gene3D" id="3.20.20.100">
    <property type="entry name" value="NADP-dependent oxidoreductase domain"/>
    <property type="match status" value="1"/>
</dbReference>
<evidence type="ECO:0008006" key="3">
    <source>
        <dbReference type="Google" id="ProtNLM"/>
    </source>
</evidence>
<comment type="caution">
    <text evidence="1">The sequence shown here is derived from an EMBL/GenBank/DDBJ whole genome shotgun (WGS) entry which is preliminary data.</text>
</comment>
<accession>A0A2N0NHZ9</accession>
<dbReference type="Proteomes" id="UP000232722">
    <property type="component" value="Unassembled WGS sequence"/>
</dbReference>
<dbReference type="EMBL" id="LLXJ01006477">
    <property type="protein sequence ID" value="PKB94195.1"/>
    <property type="molecule type" value="Genomic_DNA"/>
</dbReference>
<evidence type="ECO:0000313" key="2">
    <source>
        <dbReference type="Proteomes" id="UP000232722"/>
    </source>
</evidence>
<reference evidence="1 2" key="1">
    <citation type="submission" date="2016-04" db="EMBL/GenBank/DDBJ databases">
        <title>Genome analyses suggest a sexual origin of heterokaryosis in a supposedly ancient asexual fungus.</title>
        <authorList>
            <person name="Ropars J."/>
            <person name="Sedzielewska K."/>
            <person name="Noel J."/>
            <person name="Charron P."/>
            <person name="Farinelli L."/>
            <person name="Marton T."/>
            <person name="Kruger M."/>
            <person name="Pelin A."/>
            <person name="Brachmann A."/>
            <person name="Corradi N."/>
        </authorList>
    </citation>
    <scope>NUCLEOTIDE SEQUENCE [LARGE SCALE GENOMIC DNA]</scope>
    <source>
        <strain evidence="1 2">A5</strain>
    </source>
</reference>
<reference evidence="1 2" key="2">
    <citation type="submission" date="2017-09" db="EMBL/GenBank/DDBJ databases">
        <title>Extensive intraspecific genome diversity in a model arbuscular mycorrhizal fungus.</title>
        <authorList>
            <person name="Chen E.C."/>
            <person name="Morin E."/>
            <person name="Beaudet D."/>
            <person name="Noel J."/>
            <person name="Ndikumana S."/>
            <person name="Charron P."/>
            <person name="St-Onge C."/>
            <person name="Giorgi J."/>
            <person name="Grigoriev I.V."/>
            <person name="Roux C."/>
            <person name="Martin F.M."/>
            <person name="Corradi N."/>
        </authorList>
    </citation>
    <scope>NUCLEOTIDE SEQUENCE [LARGE SCALE GENOMIC DNA]</scope>
    <source>
        <strain evidence="1 2">A5</strain>
    </source>
</reference>
<evidence type="ECO:0000313" key="1">
    <source>
        <dbReference type="EMBL" id="PKB94195.1"/>
    </source>
</evidence>
<dbReference type="InterPro" id="IPR036812">
    <property type="entry name" value="NAD(P)_OxRdtase_dom_sf"/>
</dbReference>
<dbReference type="AlphaFoldDB" id="A0A2N0NHZ9"/>
<gene>
    <name evidence="1" type="ORF">RhiirA5_439336</name>
</gene>
<protein>
    <recommendedName>
        <fullName evidence="3">NADP-dependent oxidoreductase domain-containing protein</fullName>
    </recommendedName>
</protein>
<dbReference type="SUPFAM" id="SSF51430">
    <property type="entry name" value="NAD(P)-linked oxidoreductase"/>
    <property type="match status" value="1"/>
</dbReference>
<organism evidence="1 2">
    <name type="scientific">Rhizophagus irregularis</name>
    <dbReference type="NCBI Taxonomy" id="588596"/>
    <lineage>
        <taxon>Eukaryota</taxon>
        <taxon>Fungi</taxon>
        <taxon>Fungi incertae sedis</taxon>
        <taxon>Mucoromycota</taxon>
        <taxon>Glomeromycotina</taxon>
        <taxon>Glomeromycetes</taxon>
        <taxon>Glomerales</taxon>
        <taxon>Glomeraceae</taxon>
        <taxon>Rhizophagus</taxon>
    </lineage>
</organism>